<protein>
    <submittedName>
        <fullName evidence="3">Uncharacterized protein</fullName>
    </submittedName>
</protein>
<evidence type="ECO:0000313" key="3">
    <source>
        <dbReference type="EMBL" id="MEQ2201138.1"/>
    </source>
</evidence>
<feature type="transmembrane region" description="Helical" evidence="1">
    <location>
        <begin position="37"/>
        <end position="64"/>
    </location>
</feature>
<feature type="transmembrane region" description="Helical" evidence="1">
    <location>
        <begin position="106"/>
        <end position="126"/>
    </location>
</feature>
<evidence type="ECO:0000256" key="1">
    <source>
        <dbReference type="SAM" id="Phobius"/>
    </source>
</evidence>
<evidence type="ECO:0000256" key="2">
    <source>
        <dbReference type="SAM" id="SignalP"/>
    </source>
</evidence>
<keyword evidence="1" id="KW-0472">Membrane</keyword>
<keyword evidence="2" id="KW-0732">Signal</keyword>
<reference evidence="3 4" key="1">
    <citation type="submission" date="2021-06" db="EMBL/GenBank/DDBJ databases">
        <authorList>
            <person name="Palmer J.M."/>
        </authorList>
    </citation>
    <scope>NUCLEOTIDE SEQUENCE [LARGE SCALE GENOMIC DNA]</scope>
    <source>
        <strain evidence="3 4">XC_2019</strain>
        <tissue evidence="3">Muscle</tissue>
    </source>
</reference>
<name>A0ABV0QZ63_9TELE</name>
<dbReference type="EMBL" id="JAHRIN010027148">
    <property type="protein sequence ID" value="MEQ2201138.1"/>
    <property type="molecule type" value="Genomic_DNA"/>
</dbReference>
<accession>A0ABV0QZ63</accession>
<feature type="signal peptide" evidence="2">
    <location>
        <begin position="1"/>
        <end position="21"/>
    </location>
</feature>
<dbReference type="Proteomes" id="UP001434883">
    <property type="component" value="Unassembled WGS sequence"/>
</dbReference>
<feature type="chain" id="PRO_5046199310" evidence="2">
    <location>
        <begin position="22"/>
        <end position="151"/>
    </location>
</feature>
<proteinExistence type="predicted"/>
<keyword evidence="1" id="KW-0812">Transmembrane</keyword>
<comment type="caution">
    <text evidence="3">The sequence shown here is derived from an EMBL/GenBank/DDBJ whole genome shotgun (WGS) entry which is preliminary data.</text>
</comment>
<keyword evidence="4" id="KW-1185">Reference proteome</keyword>
<keyword evidence="1" id="KW-1133">Transmembrane helix</keyword>
<feature type="transmembrane region" description="Helical" evidence="1">
    <location>
        <begin position="71"/>
        <end position="94"/>
    </location>
</feature>
<gene>
    <name evidence="3" type="ORF">XENOCAPTIV_008118</name>
</gene>
<organism evidence="3 4">
    <name type="scientific">Xenoophorus captivus</name>
    <dbReference type="NCBI Taxonomy" id="1517983"/>
    <lineage>
        <taxon>Eukaryota</taxon>
        <taxon>Metazoa</taxon>
        <taxon>Chordata</taxon>
        <taxon>Craniata</taxon>
        <taxon>Vertebrata</taxon>
        <taxon>Euteleostomi</taxon>
        <taxon>Actinopterygii</taxon>
        <taxon>Neopterygii</taxon>
        <taxon>Teleostei</taxon>
        <taxon>Neoteleostei</taxon>
        <taxon>Acanthomorphata</taxon>
        <taxon>Ovalentaria</taxon>
        <taxon>Atherinomorphae</taxon>
        <taxon>Cyprinodontiformes</taxon>
        <taxon>Goodeidae</taxon>
        <taxon>Xenoophorus</taxon>
    </lineage>
</organism>
<sequence length="151" mass="16720">MVLVIICLDLFLLFLVMKLLSCPVLLSLFSPVCSDFLGVFTVCSSSGSSLSTFVPICFTCSLCFPASLSHLFPVPLITCPIVSCPPLSVFKFSFVPRGVVHVFWSYLFYDSFDISFWILAQLRILLGSHLRLPYYSGFSCTPASRLHVSGL</sequence>
<evidence type="ECO:0000313" key="4">
    <source>
        <dbReference type="Proteomes" id="UP001434883"/>
    </source>
</evidence>